<keyword evidence="2" id="KW-0732">Signal</keyword>
<dbReference type="NCBIfam" id="TIGR04565">
    <property type="entry name" value="OMP_myx_plus"/>
    <property type="match status" value="1"/>
</dbReference>
<feature type="signal peptide" evidence="2">
    <location>
        <begin position="1"/>
        <end position="18"/>
    </location>
</feature>
<evidence type="ECO:0000256" key="2">
    <source>
        <dbReference type="SAM" id="SignalP"/>
    </source>
</evidence>
<reference evidence="3 4" key="1">
    <citation type="submission" date="2023-01" db="EMBL/GenBank/DDBJ databases">
        <title>Minimal conservation of predation-associated metabolite biosynthetic gene clusters underscores biosynthetic potential of Myxococcota including descriptions for ten novel species: Archangium lansinium sp. nov., Myxococcus landrumus sp. nov., Nannocystis bai.</title>
        <authorList>
            <person name="Ahearne A."/>
            <person name="Stevens C."/>
            <person name="Dowd S."/>
        </authorList>
    </citation>
    <scope>NUCLEOTIDE SEQUENCE [LARGE SCALE GENOMIC DNA]</scope>
    <source>
        <strain evidence="3 4">WIWO2</strain>
    </source>
</reference>
<feature type="region of interest" description="Disordered" evidence="1">
    <location>
        <begin position="18"/>
        <end position="55"/>
    </location>
</feature>
<comment type="caution">
    <text evidence="3">The sequence shown here is derived from an EMBL/GenBank/DDBJ whole genome shotgun (WGS) entry which is preliminary data.</text>
</comment>
<protein>
    <submittedName>
        <fullName evidence="3">Outer membrane beta-barrel domain-containing protein</fullName>
    </submittedName>
</protein>
<sequence length="302" mass="33377">MGLLVAAALVAVPLTASAQPKGQPKEINLDEPETPAEGTEPVEAPAAPTDGGEETGLGDICKIDPTACPTINLEKEAAKDLKNETYAVQQIYALRYHRFEVNPYFGLTMNDQFVGHNGPGLAVNWYLTNVLAIGVNGNWYGALNTPSDFNFQTSRAARIGEPITEYQWNANANFTYVPAYGKFAGFSDFIFHYDFFVLGGVGAISTRPMAVVDPDNRTFDWKPKLSFHVGGGLRIFFNRWFAAMFEVSDYIFFDELENPSVAANPQDKSTWLAEGKSFTNNVQAQVGLSVFLPFSWEYRLPK</sequence>
<feature type="chain" id="PRO_5045485928" evidence="2">
    <location>
        <begin position="19"/>
        <end position="302"/>
    </location>
</feature>
<dbReference type="Gene3D" id="2.40.160.20">
    <property type="match status" value="1"/>
</dbReference>
<gene>
    <name evidence="3" type="ORF">POL72_25285</name>
</gene>
<evidence type="ECO:0000313" key="3">
    <source>
        <dbReference type="EMBL" id="MDC0681077.1"/>
    </source>
</evidence>
<name>A0ABT5C3T6_9BACT</name>
<accession>A0ABT5C3T6</accession>
<dbReference type="Proteomes" id="UP001217485">
    <property type="component" value="Unassembled WGS sequence"/>
</dbReference>
<proteinExistence type="predicted"/>
<evidence type="ECO:0000313" key="4">
    <source>
        <dbReference type="Proteomes" id="UP001217485"/>
    </source>
</evidence>
<keyword evidence="4" id="KW-1185">Reference proteome</keyword>
<organism evidence="3 4">
    <name type="scientific">Sorangium atrum</name>
    <dbReference type="NCBI Taxonomy" id="2995308"/>
    <lineage>
        <taxon>Bacteria</taxon>
        <taxon>Pseudomonadati</taxon>
        <taxon>Myxococcota</taxon>
        <taxon>Polyangia</taxon>
        <taxon>Polyangiales</taxon>
        <taxon>Polyangiaceae</taxon>
        <taxon>Sorangium</taxon>
    </lineage>
</organism>
<evidence type="ECO:0000256" key="1">
    <source>
        <dbReference type="SAM" id="MobiDB-lite"/>
    </source>
</evidence>
<dbReference type="InterPro" id="IPR030820">
    <property type="entry name" value="OMP_myx_plus_Proteobacteria"/>
</dbReference>
<dbReference type="RefSeq" id="WP_272098126.1">
    <property type="nucleotide sequence ID" value="NZ_JAQNDK010000003.1"/>
</dbReference>
<dbReference type="EMBL" id="JAQNDK010000003">
    <property type="protein sequence ID" value="MDC0681077.1"/>
    <property type="molecule type" value="Genomic_DNA"/>
</dbReference>